<keyword evidence="4" id="KW-1185">Reference proteome</keyword>
<keyword evidence="1" id="KW-0732">Signal</keyword>
<dbReference type="Pfam" id="PF18962">
    <property type="entry name" value="Por_Secre_tail"/>
    <property type="match status" value="1"/>
</dbReference>
<proteinExistence type="predicted"/>
<evidence type="ECO:0000256" key="1">
    <source>
        <dbReference type="SAM" id="SignalP"/>
    </source>
</evidence>
<protein>
    <submittedName>
        <fullName evidence="3">T9SS type A sorting domain-containing protein</fullName>
    </submittedName>
</protein>
<feature type="signal peptide" evidence="1">
    <location>
        <begin position="1"/>
        <end position="21"/>
    </location>
</feature>
<sequence length="1218" mass="129957">MRYFFLLLLVTFLCTCGRAQVTVTASIALADDQCNPVINDPNTDCISVPAGNDMLSYLPGQDGDIIITYRLTNNTAGTITQASVTDSDRGSIVPVSVVNIPPGTTVTANRIYPAETTPRTVTPTVTANVENSAGASLSVTNDYTLDVVAPEVSVEFGVARQADVCDNEPTAPNCPVPYGALNGQTVTIGALDTFTTRFAWTNSGLSTFDMENLVDQDDFQIANTGFDQEPGQTLISSRHWEAPAAPGTYNYSQTLTVTDMGGNVVTETVTFIVIVEAPMVEVEFGVARQADVCDNEPTAPNCPVPYGALNGQTVTVGALDTFTTRFAWTNSGLGAFDMENLVDQDGFEVASTGFDQEPGQTLISSRHWEAPAAPGTYNYSQTLTATDMGGNVVTETVTFIVIVEAPMVEVEFGVARQADVCDNEPTAPNCPVPYGALTGQTVTVGALDTFTTRFAWTNSGLGTFDMENLVDQDGFEVASTGFNQEPGQTLISSRHWEAPAAPGIYNYSQTLTATDMGGNVVTETVTFIVIVEAPMVEVEFGVARQADVCDNEPLAPVCPVSYGALNGQTVTVGALDTFTTRFAWTNSGLGTFDMENLVDQDGFEVASTGFNQEPGQTLISSRHWEAPAAPGTYNYSQTLTATDMGGNVVTEAVTFIVIVEAPMVEVEFGVANQNDVCPDEPVAPNCPVPYGPLNGQMVTVGAGDTLTTRYAWTNTGLGEYDLINIVDQDNFQVANTGFDQQPGQTLISSRHWPAPAEPGIYDWSQTLTITDKGGNTLVRTVTFKVQVDCNLSDIAPPTALCRDRSFTVLEGTTLNINPSDLNDGSFDGCGPIAGGSIDISSFTCADEGINVVTLTVGDSNGNLASCTSDVTINVEGIIYEGINNDCESSTSPVTGGQAWQDILSQDGQVIAQVIIGSNTNIAAVRATVYKSAEMTELVRGQAYLSKRINLEMLDAGDNVVQPNTDPIYVRLYYTEAEIAALTAASPGSSPATFTVFKTSDTDCGAGYSGANALGMNTSFHSTGCTGEDAYLEFFTGQFSTFYLFATEAILPVEMTSFEAHADDKQRAVLNWSTATESGSSRFDVEHSSDGRTFRYVGAVAGAGESYEERRYEYLHPSPVSGINYYRLRQVDLDGTETLSDVREVTITGPVKLVAYPNPATDILSLRGFTGGSVSVVDMQGRTVLRTTLSEFGSLNVAELATGVYLLRTGEESIRWIKQ</sequence>
<gene>
    <name evidence="3" type="ORF">FUA23_10620</name>
</gene>
<evidence type="ECO:0000313" key="3">
    <source>
        <dbReference type="EMBL" id="TXF89411.1"/>
    </source>
</evidence>
<comment type="caution">
    <text evidence="3">The sequence shown here is derived from an EMBL/GenBank/DDBJ whole genome shotgun (WGS) entry which is preliminary data.</text>
</comment>
<accession>A0A5C7FWY0</accession>
<evidence type="ECO:0000313" key="4">
    <source>
        <dbReference type="Proteomes" id="UP000321907"/>
    </source>
</evidence>
<feature type="chain" id="PRO_5022907977" evidence="1">
    <location>
        <begin position="22"/>
        <end position="1218"/>
    </location>
</feature>
<dbReference type="EMBL" id="VOXD01000014">
    <property type="protein sequence ID" value="TXF89411.1"/>
    <property type="molecule type" value="Genomic_DNA"/>
</dbReference>
<feature type="domain" description="Secretion system C-terminal sorting" evidence="2">
    <location>
        <begin position="1155"/>
        <end position="1212"/>
    </location>
</feature>
<dbReference type="NCBIfam" id="TIGR04183">
    <property type="entry name" value="Por_Secre_tail"/>
    <property type="match status" value="1"/>
</dbReference>
<dbReference type="InterPro" id="IPR026444">
    <property type="entry name" value="Secre_tail"/>
</dbReference>
<dbReference type="OrthoDB" id="869215at2"/>
<dbReference type="Proteomes" id="UP000321907">
    <property type="component" value="Unassembled WGS sequence"/>
</dbReference>
<evidence type="ECO:0000259" key="2">
    <source>
        <dbReference type="Pfam" id="PF18962"/>
    </source>
</evidence>
<organism evidence="3 4">
    <name type="scientific">Neolewinella aurantiaca</name>
    <dbReference type="NCBI Taxonomy" id="2602767"/>
    <lineage>
        <taxon>Bacteria</taxon>
        <taxon>Pseudomonadati</taxon>
        <taxon>Bacteroidota</taxon>
        <taxon>Saprospiria</taxon>
        <taxon>Saprospirales</taxon>
        <taxon>Lewinellaceae</taxon>
        <taxon>Neolewinella</taxon>
    </lineage>
</organism>
<reference evidence="3 4" key="1">
    <citation type="submission" date="2019-08" db="EMBL/GenBank/DDBJ databases">
        <title>Lewinella sp. strain SSH13 Genome sequencing and assembly.</title>
        <authorList>
            <person name="Kim I."/>
        </authorList>
    </citation>
    <scope>NUCLEOTIDE SEQUENCE [LARGE SCALE GENOMIC DNA]</scope>
    <source>
        <strain evidence="3 4">SSH13</strain>
    </source>
</reference>
<name>A0A5C7FWY0_9BACT</name>
<dbReference type="RefSeq" id="WP_147930721.1">
    <property type="nucleotide sequence ID" value="NZ_VOXD01000014.1"/>
</dbReference>
<dbReference type="AlphaFoldDB" id="A0A5C7FWY0"/>